<feature type="transmembrane region" description="Helical" evidence="6">
    <location>
        <begin position="61"/>
        <end position="86"/>
    </location>
</feature>
<evidence type="ECO:0000256" key="6">
    <source>
        <dbReference type="SAM" id="Phobius"/>
    </source>
</evidence>
<accession>A0A1J5TFU8</accession>
<name>A0A1J5TFU8_9ZZZZ</name>
<evidence type="ECO:0000256" key="2">
    <source>
        <dbReference type="ARBA" id="ARBA00022448"/>
    </source>
</evidence>
<evidence type="ECO:0000256" key="3">
    <source>
        <dbReference type="ARBA" id="ARBA00022692"/>
    </source>
</evidence>
<feature type="transmembrane region" description="Helical" evidence="6">
    <location>
        <begin position="233"/>
        <end position="252"/>
    </location>
</feature>
<feature type="transmembrane region" description="Helical" evidence="6">
    <location>
        <begin position="273"/>
        <end position="295"/>
    </location>
</feature>
<dbReference type="AlphaFoldDB" id="A0A1J5TFU8"/>
<evidence type="ECO:0000256" key="5">
    <source>
        <dbReference type="ARBA" id="ARBA00023136"/>
    </source>
</evidence>
<evidence type="ECO:0000313" key="7">
    <source>
        <dbReference type="EMBL" id="OIR15056.1"/>
    </source>
</evidence>
<feature type="transmembrane region" description="Helical" evidence="6">
    <location>
        <begin position="190"/>
        <end position="213"/>
    </location>
</feature>
<dbReference type="GO" id="GO:0015171">
    <property type="term" value="F:amino acid transmembrane transporter activity"/>
    <property type="evidence" value="ECO:0007669"/>
    <property type="project" value="TreeGrafter"/>
</dbReference>
<evidence type="ECO:0000256" key="4">
    <source>
        <dbReference type="ARBA" id="ARBA00022989"/>
    </source>
</evidence>
<reference evidence="7" key="1">
    <citation type="submission" date="2016-10" db="EMBL/GenBank/DDBJ databases">
        <title>Sequence of Gallionella enrichment culture.</title>
        <authorList>
            <person name="Poehlein A."/>
            <person name="Muehling M."/>
            <person name="Daniel R."/>
        </authorList>
    </citation>
    <scope>NUCLEOTIDE SEQUENCE</scope>
</reference>
<protein>
    <submittedName>
        <fullName evidence="7">Putative amino acid permease YhdG</fullName>
    </submittedName>
</protein>
<feature type="transmembrane region" description="Helical" evidence="6">
    <location>
        <begin position="331"/>
        <end position="353"/>
    </location>
</feature>
<keyword evidence="4 6" id="KW-1133">Transmembrane helix</keyword>
<feature type="transmembrane region" description="Helical" evidence="6">
    <location>
        <begin position="434"/>
        <end position="452"/>
    </location>
</feature>
<keyword evidence="5 6" id="KW-0472">Membrane</keyword>
<organism evidence="7">
    <name type="scientific">mine drainage metagenome</name>
    <dbReference type="NCBI Taxonomy" id="410659"/>
    <lineage>
        <taxon>unclassified sequences</taxon>
        <taxon>metagenomes</taxon>
        <taxon>ecological metagenomes</taxon>
    </lineage>
</organism>
<dbReference type="Pfam" id="PF13520">
    <property type="entry name" value="AA_permease_2"/>
    <property type="match status" value="1"/>
</dbReference>
<feature type="transmembrane region" description="Helical" evidence="6">
    <location>
        <begin position="458"/>
        <end position="476"/>
    </location>
</feature>
<keyword evidence="2" id="KW-0813">Transport</keyword>
<gene>
    <name evidence="7" type="primary">yhdG_1</name>
    <name evidence="7" type="ORF">GALL_41750</name>
</gene>
<feature type="transmembrane region" description="Helical" evidence="6">
    <location>
        <begin position="374"/>
        <end position="392"/>
    </location>
</feature>
<comment type="caution">
    <text evidence="7">The sequence shown here is derived from an EMBL/GenBank/DDBJ whole genome shotgun (WGS) entry which is preliminary data.</text>
</comment>
<sequence>MKRLFRRHDVSKLQSEAHSDQRLSRVLGPANLTALGVGAIIGTGIFVLTGTVAAQNAGPAVVLSFVFAGIASVFAALCYSEFAALVPVAGSAYTYAYATLGEIFAWIIGWDLILEYAVGAITVAIGWSGYVVSFLNGIGIHIPAELSAATGTLVTRPDGTQVHALFNLPAVAIIVVVTTLLVVGIKHSALFNNAIVVAKLAVVLLFIAGAAHAVNPANWHPFIPKNTGHFGHFGWSGVLSGAGVVFFAYIGFDAVSTAAQEAKNPKRDMPIAIISSLVVCTVLYIAVSAIATGVLPYGQLDVPDPIAKVADHAGLGLMVGGVSLMSQMIKLGAIAGLSSVILVMLLGQSRVFYSMARDGLLPPFVSRVHPRFKTPWLTSIVTGIGVCIFSAVLTVREAGSLCSIGTLLAFVIVCTSVLVLRIREPHHERAFRTPAVWFVGPAGALSALLLMAGLPWETWARLIVWFLIGMGVYFGYSHRHSKLHAGYLAQGEAHDETIDT</sequence>
<dbReference type="PIRSF" id="PIRSF006060">
    <property type="entry name" value="AA_transporter"/>
    <property type="match status" value="1"/>
</dbReference>
<evidence type="ECO:0000256" key="1">
    <source>
        <dbReference type="ARBA" id="ARBA00004141"/>
    </source>
</evidence>
<feature type="transmembrane region" description="Helical" evidence="6">
    <location>
        <begin position="32"/>
        <end position="54"/>
    </location>
</feature>
<proteinExistence type="predicted"/>
<dbReference type="PANTHER" id="PTHR43243">
    <property type="entry name" value="INNER MEMBRANE TRANSPORTER YGJI-RELATED"/>
    <property type="match status" value="1"/>
</dbReference>
<feature type="transmembrane region" description="Helical" evidence="6">
    <location>
        <begin position="162"/>
        <end position="183"/>
    </location>
</feature>
<dbReference type="PANTHER" id="PTHR43243:SF4">
    <property type="entry name" value="CATIONIC AMINO ACID TRANSPORTER 4"/>
    <property type="match status" value="1"/>
</dbReference>
<keyword evidence="3 6" id="KW-0812">Transmembrane</keyword>
<dbReference type="InterPro" id="IPR002293">
    <property type="entry name" value="AA/rel_permease1"/>
</dbReference>
<feature type="transmembrane region" description="Helical" evidence="6">
    <location>
        <begin position="398"/>
        <end position="422"/>
    </location>
</feature>
<feature type="transmembrane region" description="Helical" evidence="6">
    <location>
        <begin position="92"/>
        <end position="113"/>
    </location>
</feature>
<dbReference type="GO" id="GO:0016020">
    <property type="term" value="C:membrane"/>
    <property type="evidence" value="ECO:0007669"/>
    <property type="project" value="UniProtKB-SubCell"/>
</dbReference>
<feature type="transmembrane region" description="Helical" evidence="6">
    <location>
        <begin position="120"/>
        <end position="142"/>
    </location>
</feature>
<dbReference type="Gene3D" id="1.20.1740.10">
    <property type="entry name" value="Amino acid/polyamine transporter I"/>
    <property type="match status" value="1"/>
</dbReference>
<comment type="subcellular location">
    <subcellularLocation>
        <location evidence="1">Membrane</location>
        <topology evidence="1">Multi-pass membrane protein</topology>
    </subcellularLocation>
</comment>
<dbReference type="EMBL" id="MLJW01000010">
    <property type="protein sequence ID" value="OIR15056.1"/>
    <property type="molecule type" value="Genomic_DNA"/>
</dbReference>